<dbReference type="Pfam" id="PF00400">
    <property type="entry name" value="WD40"/>
    <property type="match status" value="2"/>
</dbReference>
<dbReference type="InterPro" id="IPR015943">
    <property type="entry name" value="WD40/YVTN_repeat-like_dom_sf"/>
</dbReference>
<dbReference type="SMART" id="SM00320">
    <property type="entry name" value="WD40"/>
    <property type="match status" value="4"/>
</dbReference>
<dbReference type="PaxDb" id="6945-B7P1K7"/>
<dbReference type="FunCoup" id="B7P1K7">
    <property type="interactions" value="1152"/>
</dbReference>
<dbReference type="InterPro" id="IPR001680">
    <property type="entry name" value="WD40_rpt"/>
</dbReference>
<evidence type="ECO:0000313" key="5">
    <source>
        <dbReference type="EMBL" id="EEC00479.1"/>
    </source>
</evidence>
<feature type="compositionally biased region" description="Low complexity" evidence="4">
    <location>
        <begin position="300"/>
        <end position="312"/>
    </location>
</feature>
<reference evidence="6" key="2">
    <citation type="submission" date="2020-05" db="UniProtKB">
        <authorList>
            <consortium name="EnsemblMetazoa"/>
        </authorList>
    </citation>
    <scope>IDENTIFICATION</scope>
    <source>
        <strain evidence="6">wikel</strain>
    </source>
</reference>
<sequence>MQFLPYSGDSMMVSGAADFKIRVHDVQAKETTMVCSCHTSRVKRLATAASVPFVFWSAAEDGVILQFDYRTAHQCSSESGNVLVNLGYHLGRNVEAKCIAVNQLQPHLLAVGANDSYIRLYDRRMISTTKPNGVVPPTEASKGVSSCAKWGPMSSKPLPPRVEAIKCKANEKFGKQKYTLAINLYNKAIQMVSDSAVLYCNRAAAFMKRAWDGDMYAALRDCHVSLQLEAGYVKAHLRLARCLYELRWTNEAIDCLQAFKLRFPDYATGQACQALERDIKRAIFSRSEIAFADFEEGSRSESQSSNGSANSSPKHKRQPQISEQEKTWRSLAYDYELRYCGHCNTTTDIKEANFFGSAGQYVVAGSDDGSFFVWDKQSTNLVRVMRGDDSIVNCLQPHPSTCLLATSGIDPVVRLWSPKPEDGSKEDREVVDSEDAAVANQRRMNADPLEVMLMNMGYRVPGLLESDEAEVDGRGAEANIVSCRPS</sequence>
<evidence type="ECO:0000256" key="4">
    <source>
        <dbReference type="SAM" id="MobiDB-lite"/>
    </source>
</evidence>
<dbReference type="VEuPathDB" id="VectorBase:ISCP_024025"/>
<dbReference type="HOGENOM" id="CLU_012381_2_1_1"/>
<dbReference type="AlphaFoldDB" id="B7P1K7"/>
<evidence type="ECO:0000313" key="7">
    <source>
        <dbReference type="Proteomes" id="UP000001555"/>
    </source>
</evidence>
<dbReference type="PANTHER" id="PTHR15574:SF40">
    <property type="entry name" value="WD AND TETRATRICOPEPTIDE REPEATS PROTEIN 1"/>
    <property type="match status" value="1"/>
</dbReference>
<dbReference type="InParanoid" id="B7P1K7"/>
<dbReference type="SUPFAM" id="SSF48452">
    <property type="entry name" value="TPR-like"/>
    <property type="match status" value="1"/>
</dbReference>
<proteinExistence type="predicted"/>
<dbReference type="SMART" id="SM00028">
    <property type="entry name" value="TPR"/>
    <property type="match status" value="3"/>
</dbReference>
<dbReference type="Gene3D" id="2.130.10.10">
    <property type="entry name" value="YVTN repeat-like/Quinoprotein amine dehydrogenase"/>
    <property type="match status" value="2"/>
</dbReference>
<feature type="repeat" description="WD" evidence="3">
    <location>
        <begin position="355"/>
        <end position="384"/>
    </location>
</feature>
<keyword evidence="7" id="KW-1185">Reference proteome</keyword>
<dbReference type="EnsemblMetazoa" id="ISCW015563-RA">
    <property type="protein sequence ID" value="ISCW015563-PA"/>
    <property type="gene ID" value="ISCW015563"/>
</dbReference>
<evidence type="ECO:0000313" key="6">
    <source>
        <dbReference type="EnsemblMetazoa" id="ISCW015563-PA"/>
    </source>
</evidence>
<dbReference type="VEuPathDB" id="VectorBase:ISCW015563"/>
<evidence type="ECO:0000256" key="2">
    <source>
        <dbReference type="ARBA" id="ARBA00022737"/>
    </source>
</evidence>
<evidence type="ECO:0000256" key="1">
    <source>
        <dbReference type="ARBA" id="ARBA00022574"/>
    </source>
</evidence>
<dbReference type="InterPro" id="IPR036322">
    <property type="entry name" value="WD40_repeat_dom_sf"/>
</dbReference>
<dbReference type="InterPro" id="IPR011990">
    <property type="entry name" value="TPR-like_helical_dom_sf"/>
</dbReference>
<dbReference type="VEuPathDB" id="VectorBase:ISCP_015701"/>
<dbReference type="InterPro" id="IPR019734">
    <property type="entry name" value="TPR_rpt"/>
</dbReference>
<reference evidence="5 7" key="1">
    <citation type="submission" date="2008-03" db="EMBL/GenBank/DDBJ databases">
        <title>Annotation of Ixodes scapularis.</title>
        <authorList>
            <consortium name="Ixodes scapularis Genome Project Consortium"/>
            <person name="Caler E."/>
            <person name="Hannick L.I."/>
            <person name="Bidwell S."/>
            <person name="Joardar V."/>
            <person name="Thiagarajan M."/>
            <person name="Amedeo P."/>
            <person name="Galinsky K.J."/>
            <person name="Schobel S."/>
            <person name="Inman J."/>
            <person name="Hostetler J."/>
            <person name="Miller J."/>
            <person name="Hammond M."/>
            <person name="Megy K."/>
            <person name="Lawson D."/>
            <person name="Kodira C."/>
            <person name="Sutton G."/>
            <person name="Meyer J."/>
            <person name="Hill C.A."/>
            <person name="Birren B."/>
            <person name="Nene V."/>
            <person name="Collins F."/>
            <person name="Alarcon-Chaidez F."/>
            <person name="Wikel S."/>
            <person name="Strausberg R."/>
        </authorList>
    </citation>
    <scope>NUCLEOTIDE SEQUENCE [LARGE SCALE GENOMIC DNA]</scope>
    <source>
        <strain evidence="7">Wikel</strain>
        <strain evidence="5">Wikel colony</strain>
    </source>
</reference>
<accession>B7P1K7</accession>
<dbReference type="VEuPathDB" id="VectorBase:ISCI015563"/>
<protein>
    <submittedName>
        <fullName evidence="5 6">WD and tetratricopeptide repeats containing protein, putative</fullName>
    </submittedName>
</protein>
<dbReference type="InterPro" id="IPR045151">
    <property type="entry name" value="DCAF8"/>
</dbReference>
<dbReference type="EMBL" id="DS616928">
    <property type="protein sequence ID" value="EEC00479.1"/>
    <property type="molecule type" value="Genomic_DNA"/>
</dbReference>
<dbReference type="Gene3D" id="1.25.40.10">
    <property type="entry name" value="Tetratricopeptide repeat domain"/>
    <property type="match status" value="1"/>
</dbReference>
<feature type="region of interest" description="Disordered" evidence="4">
    <location>
        <begin position="295"/>
        <end position="323"/>
    </location>
</feature>
<dbReference type="Proteomes" id="UP000001555">
    <property type="component" value="Unassembled WGS sequence"/>
</dbReference>
<keyword evidence="1 3" id="KW-0853">WD repeat</keyword>
<dbReference type="PANTHER" id="PTHR15574">
    <property type="entry name" value="WD REPEAT DOMAIN-CONTAINING FAMILY"/>
    <property type="match status" value="1"/>
</dbReference>
<keyword evidence="2" id="KW-0677">Repeat</keyword>
<feature type="repeat" description="WD" evidence="3">
    <location>
        <begin position="385"/>
        <end position="417"/>
    </location>
</feature>
<evidence type="ECO:0000256" key="3">
    <source>
        <dbReference type="PROSITE-ProRule" id="PRU00221"/>
    </source>
</evidence>
<dbReference type="PROSITE" id="PS50082">
    <property type="entry name" value="WD_REPEATS_2"/>
    <property type="match status" value="2"/>
</dbReference>
<dbReference type="EMBL" id="ABJB011131290">
    <property type="status" value="NOT_ANNOTATED_CDS"/>
    <property type="molecule type" value="Genomic_DNA"/>
</dbReference>
<dbReference type="STRING" id="6945.B7P1K7"/>
<dbReference type="OrthoDB" id="4869960at2759"/>
<dbReference type="SUPFAM" id="SSF50978">
    <property type="entry name" value="WD40 repeat-like"/>
    <property type="match status" value="1"/>
</dbReference>
<name>B7P1K7_IXOSC</name>
<organism>
    <name type="scientific">Ixodes scapularis</name>
    <name type="common">Black-legged tick</name>
    <name type="synonym">Deer tick</name>
    <dbReference type="NCBI Taxonomy" id="6945"/>
    <lineage>
        <taxon>Eukaryota</taxon>
        <taxon>Metazoa</taxon>
        <taxon>Ecdysozoa</taxon>
        <taxon>Arthropoda</taxon>
        <taxon>Chelicerata</taxon>
        <taxon>Arachnida</taxon>
        <taxon>Acari</taxon>
        <taxon>Parasitiformes</taxon>
        <taxon>Ixodida</taxon>
        <taxon>Ixodoidea</taxon>
        <taxon>Ixodidae</taxon>
        <taxon>Ixodinae</taxon>
        <taxon>Ixodes</taxon>
    </lineage>
</organism>
<gene>
    <name evidence="5" type="ORF">IscW_ISCW015563</name>
</gene>